<dbReference type="OrthoDB" id="1144076at2"/>
<feature type="signal peptide" evidence="1">
    <location>
        <begin position="1"/>
        <end position="18"/>
    </location>
</feature>
<dbReference type="AlphaFoldDB" id="A0A1H8ZBS6"/>
<evidence type="ECO:0000256" key="1">
    <source>
        <dbReference type="SAM" id="SignalP"/>
    </source>
</evidence>
<dbReference type="RefSeq" id="WP_091464947.1">
    <property type="nucleotide sequence ID" value="NZ_FOEI01000001.1"/>
</dbReference>
<name>A0A1H8ZBS6_9FLAO</name>
<proteinExistence type="predicted"/>
<dbReference type="EMBL" id="FOEI01000001">
    <property type="protein sequence ID" value="SEP61856.1"/>
    <property type="molecule type" value="Genomic_DNA"/>
</dbReference>
<reference evidence="2 3" key="1">
    <citation type="submission" date="2016-10" db="EMBL/GenBank/DDBJ databases">
        <authorList>
            <person name="de Groot N.N."/>
        </authorList>
    </citation>
    <scope>NUCLEOTIDE SEQUENCE [LARGE SCALE GENOMIC DNA]</scope>
    <source>
        <strain evidence="2 3">DSM 27078</strain>
    </source>
</reference>
<keyword evidence="3" id="KW-1185">Reference proteome</keyword>
<sequence>MFRKICFIFCLVACSSFAQTKNCEEYKIGEFVYPDNPNKVSVRKNTIQESYNNGKLEMQWKITWINDCTYEMVCQKVFNPSIPIKIGDRIVTTIIETDAKCYKFTYVVYNEFYPNGFVSPEPGKMCRK</sequence>
<keyword evidence="1" id="KW-0732">Signal</keyword>
<feature type="chain" id="PRO_5011474650" evidence="1">
    <location>
        <begin position="19"/>
        <end position="128"/>
    </location>
</feature>
<dbReference type="Proteomes" id="UP000198648">
    <property type="component" value="Unassembled WGS sequence"/>
</dbReference>
<evidence type="ECO:0000313" key="2">
    <source>
        <dbReference type="EMBL" id="SEP61856.1"/>
    </source>
</evidence>
<gene>
    <name evidence="2" type="ORF">SAMN05444005_101614</name>
</gene>
<protein>
    <submittedName>
        <fullName evidence="2">Uncharacterized protein</fullName>
    </submittedName>
</protein>
<evidence type="ECO:0000313" key="3">
    <source>
        <dbReference type="Proteomes" id="UP000198648"/>
    </source>
</evidence>
<accession>A0A1H8ZBS6</accession>
<organism evidence="2 3">
    <name type="scientific">Flavobacterium urocaniciphilum</name>
    <dbReference type="NCBI Taxonomy" id="1299341"/>
    <lineage>
        <taxon>Bacteria</taxon>
        <taxon>Pseudomonadati</taxon>
        <taxon>Bacteroidota</taxon>
        <taxon>Flavobacteriia</taxon>
        <taxon>Flavobacteriales</taxon>
        <taxon>Flavobacteriaceae</taxon>
        <taxon>Flavobacterium</taxon>
    </lineage>
</organism>